<dbReference type="FunFam" id="2.30.42.10:FF:000107">
    <property type="entry name" value="26S proteasome non-ATPase regulatory subunit 9"/>
    <property type="match status" value="1"/>
</dbReference>
<feature type="domain" description="Nas2 N-terminal" evidence="5">
    <location>
        <begin position="58"/>
        <end position="128"/>
    </location>
</feature>
<dbReference type="Pfam" id="PF13180">
    <property type="entry name" value="PDZ_2"/>
    <property type="match status" value="1"/>
</dbReference>
<dbReference type="STRING" id="284590.Q6CQU6"/>
<dbReference type="HOGENOM" id="CLU_073146_1_1_1"/>
<dbReference type="GO" id="GO:0005634">
    <property type="term" value="C:nucleus"/>
    <property type="evidence" value="ECO:0007669"/>
    <property type="project" value="TreeGrafter"/>
</dbReference>
<keyword evidence="1" id="KW-0143">Chaperone</keyword>
<dbReference type="Gene3D" id="2.30.42.10">
    <property type="match status" value="1"/>
</dbReference>
<evidence type="ECO:0000313" key="6">
    <source>
        <dbReference type="EMBL" id="CAH00789.1"/>
    </source>
</evidence>
<dbReference type="Gene3D" id="6.10.140.1710">
    <property type="match status" value="1"/>
</dbReference>
<protein>
    <recommendedName>
        <fullName evidence="2">Probable 26S proteasome regulatory subunit p27</fullName>
    </recommendedName>
</protein>
<reference evidence="6 7" key="1">
    <citation type="journal article" date="2004" name="Nature">
        <title>Genome evolution in yeasts.</title>
        <authorList>
            <consortium name="Genolevures"/>
            <person name="Dujon B."/>
            <person name="Sherman D."/>
            <person name="Fischer G."/>
            <person name="Durrens P."/>
            <person name="Casaregola S."/>
            <person name="Lafontaine I."/>
            <person name="de Montigny J."/>
            <person name="Marck C."/>
            <person name="Neuveglise C."/>
            <person name="Talla E."/>
            <person name="Goffard N."/>
            <person name="Frangeul L."/>
            <person name="Aigle M."/>
            <person name="Anthouard V."/>
            <person name="Babour A."/>
            <person name="Barbe V."/>
            <person name="Barnay S."/>
            <person name="Blanchin S."/>
            <person name="Beckerich J.M."/>
            <person name="Beyne E."/>
            <person name="Bleykasten C."/>
            <person name="Boisrame A."/>
            <person name="Boyer J."/>
            <person name="Cattolico L."/>
            <person name="Confanioleri F."/>
            <person name="de Daruvar A."/>
            <person name="Despons L."/>
            <person name="Fabre E."/>
            <person name="Fairhead C."/>
            <person name="Ferry-Dumazet H."/>
            <person name="Groppi A."/>
            <person name="Hantraye F."/>
            <person name="Hennequin C."/>
            <person name="Jauniaux N."/>
            <person name="Joyet P."/>
            <person name="Kachouri R."/>
            <person name="Kerrest A."/>
            <person name="Koszul R."/>
            <person name="Lemaire M."/>
            <person name="Lesur I."/>
            <person name="Ma L."/>
            <person name="Muller H."/>
            <person name="Nicaud J.M."/>
            <person name="Nikolski M."/>
            <person name="Oztas S."/>
            <person name="Ozier-Kalogeropoulos O."/>
            <person name="Pellenz S."/>
            <person name="Potier S."/>
            <person name="Richard G.F."/>
            <person name="Straub M.L."/>
            <person name="Suleau A."/>
            <person name="Swennene D."/>
            <person name="Tekaia F."/>
            <person name="Wesolowski-Louvel M."/>
            <person name="Westhof E."/>
            <person name="Wirth B."/>
            <person name="Zeniou-Meyer M."/>
            <person name="Zivanovic I."/>
            <person name="Bolotin-Fukuhara M."/>
            <person name="Thierry A."/>
            <person name="Bouchier C."/>
            <person name="Caudron B."/>
            <person name="Scarpelli C."/>
            <person name="Gaillardin C."/>
            <person name="Weissenbach J."/>
            <person name="Wincker P."/>
            <person name="Souciet J.L."/>
        </authorList>
    </citation>
    <scope>NUCLEOTIDE SEQUENCE [LARGE SCALE GENOMIC DNA]</scope>
    <source>
        <strain evidence="7">ATCC 8585 / CBS 2359 / DSM 70799 / NBRC 1267 / NRRL Y-1140 / WM37</strain>
    </source>
</reference>
<gene>
    <name evidence="6" type="ORF">KLLA0_D14135g</name>
</gene>
<evidence type="ECO:0000259" key="5">
    <source>
        <dbReference type="Pfam" id="PF18265"/>
    </source>
</evidence>
<dbReference type="InterPro" id="IPR035269">
    <property type="entry name" value="PSMD9"/>
</dbReference>
<dbReference type="OMA" id="DWGGRGM"/>
<dbReference type="GO" id="GO:0070682">
    <property type="term" value="P:proteasome regulatory particle assembly"/>
    <property type="evidence" value="ECO:0007669"/>
    <property type="project" value="InterPro"/>
</dbReference>
<keyword evidence="7" id="KW-1185">Reference proteome</keyword>
<name>Q6CQU6_KLULA</name>
<dbReference type="InParanoid" id="Q6CQU6"/>
<dbReference type="eggNOG" id="KOG3129">
    <property type="taxonomic scope" value="Eukaryota"/>
</dbReference>
<dbReference type="PaxDb" id="284590-Q6CQU6"/>
<feature type="domain" description="PDZ" evidence="4">
    <location>
        <begin position="167"/>
        <end position="232"/>
    </location>
</feature>
<sequence length="251" mass="28038">MINNDKGQQVGKLKPYTGKPDNAMNKLEAAVSNEITIIPTGLTERINELPHLNFSQASQLKKEVEDELTNQFDNLSAHKVDMNTPLTTAEGFPRGDLDLVTIRLIKRNVNVLRNDLRRIIERVEYLLPLEFESLNKQNATVGKMQTLEMGDSNEDSDLNLDSLIAFAKVVDVKLGSPSHDAGLQTDDLIIKFGTVHALNHNNLSNIGKLVQTRIDEEIVLKIKRNNDIVTIQLVPRSWQGAGLLGCRIIQI</sequence>
<feature type="region of interest" description="Disordered" evidence="3">
    <location>
        <begin position="1"/>
        <end position="21"/>
    </location>
</feature>
<organism evidence="6 7">
    <name type="scientific">Kluyveromyces lactis (strain ATCC 8585 / CBS 2359 / DSM 70799 / NBRC 1267 / NRRL Y-1140 / WM37)</name>
    <name type="common">Yeast</name>
    <name type="synonym">Candida sphaerica</name>
    <dbReference type="NCBI Taxonomy" id="284590"/>
    <lineage>
        <taxon>Eukaryota</taxon>
        <taxon>Fungi</taxon>
        <taxon>Dikarya</taxon>
        <taxon>Ascomycota</taxon>
        <taxon>Saccharomycotina</taxon>
        <taxon>Saccharomycetes</taxon>
        <taxon>Saccharomycetales</taxon>
        <taxon>Saccharomycetaceae</taxon>
        <taxon>Kluyveromyces</taxon>
    </lineage>
</organism>
<proteinExistence type="predicted"/>
<dbReference type="PANTHER" id="PTHR12651:SF1">
    <property type="entry name" value="26S PROTEASOME NON-ATPASE REGULATORY SUBUNIT 9"/>
    <property type="match status" value="1"/>
</dbReference>
<dbReference type="KEGG" id="kla:KLLA0_D14135g"/>
<dbReference type="EMBL" id="CR382124">
    <property type="protein sequence ID" value="CAH00789.1"/>
    <property type="molecule type" value="Genomic_DNA"/>
</dbReference>
<dbReference type="InterPro" id="IPR040815">
    <property type="entry name" value="Nas2_N"/>
</dbReference>
<accession>Q6CQU6</accession>
<dbReference type="Pfam" id="PF18265">
    <property type="entry name" value="Nas2_N"/>
    <property type="match status" value="1"/>
</dbReference>
<evidence type="ECO:0000259" key="4">
    <source>
        <dbReference type="Pfam" id="PF13180"/>
    </source>
</evidence>
<evidence type="ECO:0000256" key="3">
    <source>
        <dbReference type="SAM" id="MobiDB-lite"/>
    </source>
</evidence>
<dbReference type="PANTHER" id="PTHR12651">
    <property type="entry name" value="26S PROTEASOME NON-ATPASE REGULATORY SUBUNIT 9"/>
    <property type="match status" value="1"/>
</dbReference>
<evidence type="ECO:0000256" key="2">
    <source>
        <dbReference type="ARBA" id="ARBA00068021"/>
    </source>
</evidence>
<dbReference type="GO" id="GO:0005737">
    <property type="term" value="C:cytoplasm"/>
    <property type="evidence" value="ECO:0007669"/>
    <property type="project" value="TreeGrafter"/>
</dbReference>
<dbReference type="FunCoup" id="Q6CQU6">
    <property type="interactions" value="1130"/>
</dbReference>
<dbReference type="SUPFAM" id="SSF50156">
    <property type="entry name" value="PDZ domain-like"/>
    <property type="match status" value="1"/>
</dbReference>
<dbReference type="AlphaFoldDB" id="Q6CQU6"/>
<evidence type="ECO:0000256" key="1">
    <source>
        <dbReference type="ARBA" id="ARBA00023186"/>
    </source>
</evidence>
<evidence type="ECO:0000313" key="7">
    <source>
        <dbReference type="Proteomes" id="UP000000598"/>
    </source>
</evidence>
<dbReference type="InterPro" id="IPR001478">
    <property type="entry name" value="PDZ"/>
</dbReference>
<dbReference type="Proteomes" id="UP000000598">
    <property type="component" value="Chromosome D"/>
</dbReference>
<dbReference type="InterPro" id="IPR036034">
    <property type="entry name" value="PDZ_sf"/>
</dbReference>